<evidence type="ECO:0000313" key="1">
    <source>
        <dbReference type="EMBL" id="MBE9042135.1"/>
    </source>
</evidence>
<dbReference type="Pfam" id="PF03683">
    <property type="entry name" value="UPF0175"/>
    <property type="match status" value="1"/>
</dbReference>
<comment type="caution">
    <text evidence="1">The sequence shown here is derived from an EMBL/GenBank/DDBJ whole genome shotgun (WGS) entry which is preliminary data.</text>
</comment>
<protein>
    <submittedName>
        <fullName evidence="1">UPF0175 family protein</fullName>
    </submittedName>
</protein>
<reference evidence="1" key="1">
    <citation type="submission" date="2020-10" db="EMBL/GenBank/DDBJ databases">
        <authorList>
            <person name="Castelo-Branco R."/>
            <person name="Eusebio N."/>
            <person name="Adriana R."/>
            <person name="Vieira A."/>
            <person name="Brugerolle De Fraissinette N."/>
            <person name="Rezende De Castro R."/>
            <person name="Schneider M.P."/>
            <person name="Vasconcelos V."/>
            <person name="Leao P.N."/>
        </authorList>
    </citation>
    <scope>NUCLEOTIDE SEQUENCE</scope>
    <source>
        <strain evidence="1">LEGE 11467</strain>
    </source>
</reference>
<dbReference type="InterPro" id="IPR005368">
    <property type="entry name" value="UPF0175"/>
</dbReference>
<dbReference type="Proteomes" id="UP000621799">
    <property type="component" value="Unassembled WGS sequence"/>
</dbReference>
<proteinExistence type="predicted"/>
<gene>
    <name evidence="1" type="ORF">IQ235_15245</name>
</gene>
<sequence length="87" mass="9865">MQITLEIPDRIATQLAGDRETLTQRFLELVAIEAYEKGLIGAGEVGQLLGFTSRWETYDFLDRECAEPPYTESDLDSDRIALQELLD</sequence>
<evidence type="ECO:0000313" key="2">
    <source>
        <dbReference type="Proteomes" id="UP000621799"/>
    </source>
</evidence>
<dbReference type="RefSeq" id="WP_264322313.1">
    <property type="nucleotide sequence ID" value="NZ_JADEXN010000303.1"/>
</dbReference>
<keyword evidence="2" id="KW-1185">Reference proteome</keyword>
<dbReference type="EMBL" id="JADEXN010000303">
    <property type="protein sequence ID" value="MBE9042135.1"/>
    <property type="molecule type" value="Genomic_DNA"/>
</dbReference>
<dbReference type="AlphaFoldDB" id="A0A928W2R6"/>
<name>A0A928W2R6_9CYAN</name>
<organism evidence="1 2">
    <name type="scientific">Zarconia navalis LEGE 11467</name>
    <dbReference type="NCBI Taxonomy" id="1828826"/>
    <lineage>
        <taxon>Bacteria</taxon>
        <taxon>Bacillati</taxon>
        <taxon>Cyanobacteriota</taxon>
        <taxon>Cyanophyceae</taxon>
        <taxon>Oscillatoriophycideae</taxon>
        <taxon>Oscillatoriales</taxon>
        <taxon>Oscillatoriales incertae sedis</taxon>
        <taxon>Zarconia</taxon>
        <taxon>Zarconia navalis</taxon>
    </lineage>
</organism>
<accession>A0A928W2R6</accession>